<organism evidence="1 2">
    <name type="scientific">Austropuccinia psidii MF-1</name>
    <dbReference type="NCBI Taxonomy" id="1389203"/>
    <lineage>
        <taxon>Eukaryota</taxon>
        <taxon>Fungi</taxon>
        <taxon>Dikarya</taxon>
        <taxon>Basidiomycota</taxon>
        <taxon>Pucciniomycotina</taxon>
        <taxon>Pucciniomycetes</taxon>
        <taxon>Pucciniales</taxon>
        <taxon>Sphaerophragmiaceae</taxon>
        <taxon>Austropuccinia</taxon>
    </lineage>
</organism>
<evidence type="ECO:0000313" key="1">
    <source>
        <dbReference type="EMBL" id="MBW0514600.1"/>
    </source>
</evidence>
<sequence>MSTLRAYNALQLSGCNLNTARWPHQNPFPHLLPFGGDRTGTDRQASFATFGHFLLQAKPKYRPVLNIGANTCIGYTNTGLHLKYRFLQHAVMGSQHSNSRLAFFHIYQPPFTHLGVFPPVN</sequence>
<comment type="caution">
    <text evidence="1">The sequence shown here is derived from an EMBL/GenBank/DDBJ whole genome shotgun (WGS) entry which is preliminary data.</text>
</comment>
<reference evidence="1" key="1">
    <citation type="submission" date="2021-03" db="EMBL/GenBank/DDBJ databases">
        <title>Draft genome sequence of rust myrtle Austropuccinia psidii MF-1, a brazilian biotype.</title>
        <authorList>
            <person name="Quecine M.C."/>
            <person name="Pachon D.M.R."/>
            <person name="Bonatelli M.L."/>
            <person name="Correr F.H."/>
            <person name="Franceschini L.M."/>
            <person name="Leite T.F."/>
            <person name="Margarido G.R.A."/>
            <person name="Almeida C.A."/>
            <person name="Ferrarezi J.A."/>
            <person name="Labate C.A."/>
        </authorList>
    </citation>
    <scope>NUCLEOTIDE SEQUENCE</scope>
    <source>
        <strain evidence="1">MF-1</strain>
    </source>
</reference>
<dbReference type="Proteomes" id="UP000765509">
    <property type="component" value="Unassembled WGS sequence"/>
</dbReference>
<name>A0A9Q3HUA3_9BASI</name>
<accession>A0A9Q3HUA3</accession>
<keyword evidence="2" id="KW-1185">Reference proteome</keyword>
<evidence type="ECO:0000313" key="2">
    <source>
        <dbReference type="Proteomes" id="UP000765509"/>
    </source>
</evidence>
<protein>
    <submittedName>
        <fullName evidence="1">Uncharacterized protein</fullName>
    </submittedName>
</protein>
<dbReference type="AlphaFoldDB" id="A0A9Q3HUA3"/>
<gene>
    <name evidence="1" type="ORF">O181_054315</name>
</gene>
<dbReference type="EMBL" id="AVOT02024115">
    <property type="protein sequence ID" value="MBW0514600.1"/>
    <property type="molecule type" value="Genomic_DNA"/>
</dbReference>
<proteinExistence type="predicted"/>